<dbReference type="SUPFAM" id="SSF56784">
    <property type="entry name" value="HAD-like"/>
    <property type="match status" value="1"/>
</dbReference>
<evidence type="ECO:0000256" key="1">
    <source>
        <dbReference type="SAM" id="MobiDB-lite"/>
    </source>
</evidence>
<evidence type="ECO:0000313" key="2">
    <source>
        <dbReference type="EMBL" id="MES0835106.1"/>
    </source>
</evidence>
<sequence length="253" mass="26942">MTAEPARRGPSGRTGSPSPDGHGTPVGRPVVVFDLDGVVVWTEHLWEESWEVYCRRHGAPWSRDDTLRVQGMSSPEWSRDVAGRIRSRTGARVDPEHVYESCVAHMRDALLAGRGPLLPGARDLLTDTAAATVIGLASSAARPVIDTVLEREGLAGLFAATVSSEEVARGKPSPDVYTEALRRLGVPPSTAVPLAVEDSANGIRAADAAHMRVVALPNRDYPPGEDALALAEHVAADHDDARAYLRSALEAAP</sequence>
<dbReference type="NCBIfam" id="TIGR01509">
    <property type="entry name" value="HAD-SF-IA-v3"/>
    <property type="match status" value="1"/>
</dbReference>
<dbReference type="SFLD" id="SFLDS00003">
    <property type="entry name" value="Haloacid_Dehalogenase"/>
    <property type="match status" value="1"/>
</dbReference>
<comment type="caution">
    <text evidence="2">The sequence shown here is derived from an EMBL/GenBank/DDBJ whole genome shotgun (WGS) entry which is preliminary data.</text>
</comment>
<accession>A0ABV1ZVH0</accession>
<dbReference type="InterPro" id="IPR023198">
    <property type="entry name" value="PGP-like_dom2"/>
</dbReference>
<dbReference type="PANTHER" id="PTHR18901:SF38">
    <property type="entry name" value="PSEUDOURIDINE-5'-PHOSPHATASE"/>
    <property type="match status" value="1"/>
</dbReference>
<dbReference type="Pfam" id="PF00702">
    <property type="entry name" value="Hydrolase"/>
    <property type="match status" value="1"/>
</dbReference>
<keyword evidence="3" id="KW-1185">Reference proteome</keyword>
<organism evidence="2 3">
    <name type="scientific">Nocardiopsis tropica</name>
    <dbReference type="NCBI Taxonomy" id="109330"/>
    <lineage>
        <taxon>Bacteria</taxon>
        <taxon>Bacillati</taxon>
        <taxon>Actinomycetota</taxon>
        <taxon>Actinomycetes</taxon>
        <taxon>Streptosporangiales</taxon>
        <taxon>Nocardiopsidaceae</taxon>
        <taxon>Nocardiopsis</taxon>
    </lineage>
</organism>
<name>A0ABV1ZVH0_9ACTN</name>
<dbReference type="InterPro" id="IPR023214">
    <property type="entry name" value="HAD_sf"/>
</dbReference>
<dbReference type="Gene3D" id="1.10.150.240">
    <property type="entry name" value="Putative phosphatase, domain 2"/>
    <property type="match status" value="1"/>
</dbReference>
<evidence type="ECO:0000313" key="3">
    <source>
        <dbReference type="Proteomes" id="UP001432401"/>
    </source>
</evidence>
<gene>
    <name evidence="2" type="ORF">ABUK86_15110</name>
</gene>
<proteinExistence type="predicted"/>
<dbReference type="InterPro" id="IPR006439">
    <property type="entry name" value="HAD-SF_hydro_IA"/>
</dbReference>
<dbReference type="Proteomes" id="UP001432401">
    <property type="component" value="Unassembled WGS sequence"/>
</dbReference>
<dbReference type="EMBL" id="JBEQNB010000007">
    <property type="protein sequence ID" value="MES0835106.1"/>
    <property type="molecule type" value="Genomic_DNA"/>
</dbReference>
<dbReference type="PANTHER" id="PTHR18901">
    <property type="entry name" value="2-DEOXYGLUCOSE-6-PHOSPHATE PHOSPHATASE 2"/>
    <property type="match status" value="1"/>
</dbReference>
<protein>
    <submittedName>
        <fullName evidence="2">HAD family phosphatase</fullName>
    </submittedName>
</protein>
<reference evidence="2 3" key="1">
    <citation type="submission" date="2024-06" db="EMBL/GenBank/DDBJ databases">
        <authorList>
            <person name="Bataeva Y.V."/>
            <person name="Grigorian L.N."/>
            <person name="Solomentsev V.I."/>
        </authorList>
    </citation>
    <scope>NUCLEOTIDE SEQUENCE [LARGE SCALE GENOMIC DNA]</scope>
    <source>
        <strain evidence="3">SCPM-O-B-12605 (RCAM04882)</strain>
    </source>
</reference>
<dbReference type="InterPro" id="IPR036412">
    <property type="entry name" value="HAD-like_sf"/>
</dbReference>
<dbReference type="Gene3D" id="3.40.50.1000">
    <property type="entry name" value="HAD superfamily/HAD-like"/>
    <property type="match status" value="1"/>
</dbReference>
<dbReference type="RefSeq" id="WP_344182736.1">
    <property type="nucleotide sequence ID" value="NZ_JBEQNA010000009.1"/>
</dbReference>
<feature type="region of interest" description="Disordered" evidence="1">
    <location>
        <begin position="1"/>
        <end position="27"/>
    </location>
</feature>
<dbReference type="SFLD" id="SFLDG01129">
    <property type="entry name" value="C1.5:_HAD__Beta-PGM__Phosphata"/>
    <property type="match status" value="1"/>
</dbReference>